<dbReference type="Pfam" id="PF12802">
    <property type="entry name" value="MarR_2"/>
    <property type="match status" value="1"/>
</dbReference>
<organism evidence="5 6">
    <name type="scientific">Listeria farberi</name>
    <dbReference type="NCBI Taxonomy" id="2713500"/>
    <lineage>
        <taxon>Bacteria</taxon>
        <taxon>Bacillati</taxon>
        <taxon>Bacillota</taxon>
        <taxon>Bacilli</taxon>
        <taxon>Bacillales</taxon>
        <taxon>Listeriaceae</taxon>
        <taxon>Listeria</taxon>
    </lineage>
</organism>
<dbReference type="Proteomes" id="UP000558070">
    <property type="component" value="Unassembled WGS sequence"/>
</dbReference>
<comment type="caution">
    <text evidence="5">The sequence shown here is derived from an EMBL/GenBank/DDBJ whole genome shotgun (WGS) entry which is preliminary data.</text>
</comment>
<dbReference type="InterPro" id="IPR000835">
    <property type="entry name" value="HTH_MarR-typ"/>
</dbReference>
<feature type="domain" description="HTH marR-type" evidence="4">
    <location>
        <begin position="1"/>
        <end position="132"/>
    </location>
</feature>
<dbReference type="SMART" id="SM00347">
    <property type="entry name" value="HTH_MARR"/>
    <property type="match status" value="1"/>
</dbReference>
<gene>
    <name evidence="5" type="ORF">HCB47_14030</name>
</gene>
<dbReference type="PANTHER" id="PTHR42756:SF1">
    <property type="entry name" value="TRANSCRIPTIONAL REPRESSOR OF EMRAB OPERON"/>
    <property type="match status" value="1"/>
</dbReference>
<evidence type="ECO:0000256" key="3">
    <source>
        <dbReference type="ARBA" id="ARBA00023163"/>
    </source>
</evidence>
<dbReference type="SUPFAM" id="SSF46785">
    <property type="entry name" value="Winged helix' DNA-binding domain"/>
    <property type="match status" value="1"/>
</dbReference>
<dbReference type="GO" id="GO:0003677">
    <property type="term" value="F:DNA binding"/>
    <property type="evidence" value="ECO:0007669"/>
    <property type="project" value="UniProtKB-KW"/>
</dbReference>
<keyword evidence="1" id="KW-0805">Transcription regulation</keyword>
<evidence type="ECO:0000256" key="1">
    <source>
        <dbReference type="ARBA" id="ARBA00023015"/>
    </source>
</evidence>
<evidence type="ECO:0000256" key="2">
    <source>
        <dbReference type="ARBA" id="ARBA00023125"/>
    </source>
</evidence>
<dbReference type="RefSeq" id="WP_185608195.1">
    <property type="nucleotide sequence ID" value="NZ_JAARZO010000006.1"/>
</dbReference>
<accession>A0A7X0ZLC1</accession>
<dbReference type="EMBL" id="JAARZO010000006">
    <property type="protein sequence ID" value="MBC2288734.1"/>
    <property type="molecule type" value="Genomic_DNA"/>
</dbReference>
<dbReference type="GO" id="GO:0003700">
    <property type="term" value="F:DNA-binding transcription factor activity"/>
    <property type="evidence" value="ECO:0007669"/>
    <property type="project" value="InterPro"/>
</dbReference>
<name>A0A7X0ZLC1_9LIST</name>
<dbReference type="InterPro" id="IPR036388">
    <property type="entry name" value="WH-like_DNA-bd_sf"/>
</dbReference>
<dbReference type="InterPro" id="IPR036390">
    <property type="entry name" value="WH_DNA-bd_sf"/>
</dbReference>
<proteinExistence type="predicted"/>
<reference evidence="5 6" key="1">
    <citation type="submission" date="2020-03" db="EMBL/GenBank/DDBJ databases">
        <title>Soil Listeria distribution.</title>
        <authorList>
            <person name="Liao J."/>
            <person name="Wiedmann M."/>
        </authorList>
    </citation>
    <scope>NUCLEOTIDE SEQUENCE [LARGE SCALE GENOMIC DNA]</scope>
    <source>
        <strain evidence="5 6">FSL L7-0072</strain>
    </source>
</reference>
<dbReference type="Gene3D" id="1.10.10.10">
    <property type="entry name" value="Winged helix-like DNA-binding domain superfamily/Winged helix DNA-binding domain"/>
    <property type="match status" value="1"/>
</dbReference>
<keyword evidence="3" id="KW-0804">Transcription</keyword>
<keyword evidence="2" id="KW-0238">DNA-binding</keyword>
<sequence>MIQLENVLKDLQCELVAERTRNNPKIISWLQYDILNLLNSESEMLPSKISILLGTSRTKLSKALKELKIMNYIKQKPNDKDGRELLTFLAKDGHQLLAQIDSGHAHLLQVANTVFETEEKEQFKSLAEKYLNALKLERLRDYE</sequence>
<evidence type="ECO:0000313" key="6">
    <source>
        <dbReference type="Proteomes" id="UP000558070"/>
    </source>
</evidence>
<protein>
    <submittedName>
        <fullName evidence="5">MarR family transcriptional regulator</fullName>
    </submittedName>
</protein>
<dbReference type="AlphaFoldDB" id="A0A7X0ZLC1"/>
<dbReference type="PANTHER" id="PTHR42756">
    <property type="entry name" value="TRANSCRIPTIONAL REGULATOR, MARR"/>
    <property type="match status" value="1"/>
</dbReference>
<dbReference type="PROSITE" id="PS50995">
    <property type="entry name" value="HTH_MARR_2"/>
    <property type="match status" value="1"/>
</dbReference>
<evidence type="ECO:0000259" key="4">
    <source>
        <dbReference type="PROSITE" id="PS50995"/>
    </source>
</evidence>
<evidence type="ECO:0000313" key="5">
    <source>
        <dbReference type="EMBL" id="MBC2288734.1"/>
    </source>
</evidence>